<sequence>MAFGRSNSLTLNTGATNSLFSQQQQNQTGSSGLFGSSSAQPANSTTGGSGLFGGTQQQSQPQQQGGLFGGGASQQTQGGAGGGLFGGTSTQAKPSVFAGAASGLGNSSTLGAGTNMFGGPAQPSTIGTAFASNANPSGQSQPSLLGAAQHSRLNQSAPFGRLSMGQSAAPSNTVGAVKIDADSLKPTTRFDDCVDPVKDQLEKIDKMIQQQESFCKQIESFYPMHGENVESIAPDVEYIKNKADDAEQALISDAQGVEAQRRNADKDTKDLERCHRVITNLTLPQPYQYSGSVGMGGLGSMYGSQQRPQQAMLTPAGEDPSSYDMDLIGNYFVPMATELQKTVNDYAKTLTEIESHMRVMESSAIAQAQQLAQQKNGMGGGQMSSEDTVRELADTLRGFEQSILGVAGVVGEAREGVNELVLGRLGGNLP</sequence>
<dbReference type="GO" id="GO:0008139">
    <property type="term" value="F:nuclear localization sequence binding"/>
    <property type="evidence" value="ECO:0007669"/>
    <property type="project" value="InterPro"/>
</dbReference>
<dbReference type="EMBL" id="ML993612">
    <property type="protein sequence ID" value="KAF2162644.1"/>
    <property type="molecule type" value="Genomic_DNA"/>
</dbReference>
<keyword evidence="7" id="KW-0539">Nucleus</keyword>
<feature type="compositionally biased region" description="Gly residues" evidence="8">
    <location>
        <begin position="66"/>
        <end position="86"/>
    </location>
</feature>
<feature type="compositionally biased region" description="Low complexity" evidence="8">
    <location>
        <begin position="22"/>
        <end position="33"/>
    </location>
</feature>
<evidence type="ECO:0000256" key="4">
    <source>
        <dbReference type="ARBA" id="ARBA00022927"/>
    </source>
</evidence>
<dbReference type="RefSeq" id="XP_033663533.1">
    <property type="nucleotide sequence ID" value="XM_033810721.1"/>
</dbReference>
<keyword evidence="4" id="KW-0653">Protein transport</keyword>
<feature type="compositionally biased region" description="Low complexity" evidence="8">
    <location>
        <begin position="54"/>
        <end position="65"/>
    </location>
</feature>
<evidence type="ECO:0000313" key="10">
    <source>
        <dbReference type="Proteomes" id="UP000799537"/>
    </source>
</evidence>
<dbReference type="GO" id="GO:0005643">
    <property type="term" value="C:nuclear pore"/>
    <property type="evidence" value="ECO:0007669"/>
    <property type="project" value="UniProtKB-SubCell"/>
</dbReference>
<evidence type="ECO:0008006" key="11">
    <source>
        <dbReference type="Google" id="ProtNLM"/>
    </source>
</evidence>
<dbReference type="Proteomes" id="UP000799537">
    <property type="component" value="Unassembled WGS sequence"/>
</dbReference>
<keyword evidence="10" id="KW-1185">Reference proteome</keyword>
<dbReference type="Pfam" id="PF21121">
    <property type="entry name" value="Nup49_C"/>
    <property type="match status" value="1"/>
</dbReference>
<evidence type="ECO:0000256" key="6">
    <source>
        <dbReference type="ARBA" id="ARBA00023132"/>
    </source>
</evidence>
<gene>
    <name evidence="9" type="ORF">M409DRAFT_37384</name>
</gene>
<dbReference type="GO" id="GO:0015031">
    <property type="term" value="P:protein transport"/>
    <property type="evidence" value="ECO:0007669"/>
    <property type="project" value="UniProtKB-KW"/>
</dbReference>
<evidence type="ECO:0000256" key="8">
    <source>
        <dbReference type="SAM" id="MobiDB-lite"/>
    </source>
</evidence>
<evidence type="ECO:0000256" key="2">
    <source>
        <dbReference type="ARBA" id="ARBA00022448"/>
    </source>
</evidence>
<evidence type="ECO:0000256" key="3">
    <source>
        <dbReference type="ARBA" id="ARBA00022816"/>
    </source>
</evidence>
<evidence type="ECO:0000256" key="7">
    <source>
        <dbReference type="ARBA" id="ARBA00023242"/>
    </source>
</evidence>
<evidence type="ECO:0000313" key="9">
    <source>
        <dbReference type="EMBL" id="KAF2162644.1"/>
    </source>
</evidence>
<keyword evidence="3" id="KW-0509">mRNA transport</keyword>
<accession>A0A6A6C6B1</accession>
<evidence type="ECO:0000256" key="5">
    <source>
        <dbReference type="ARBA" id="ARBA00023010"/>
    </source>
</evidence>
<feature type="region of interest" description="Disordered" evidence="8">
    <location>
        <begin position="22"/>
        <end position="88"/>
    </location>
</feature>
<dbReference type="InterPro" id="IPR024882">
    <property type="entry name" value="NUP58/p45/49"/>
</dbReference>
<reference evidence="9" key="1">
    <citation type="journal article" date="2020" name="Stud. Mycol.">
        <title>101 Dothideomycetes genomes: a test case for predicting lifestyles and emergence of pathogens.</title>
        <authorList>
            <person name="Haridas S."/>
            <person name="Albert R."/>
            <person name="Binder M."/>
            <person name="Bloem J."/>
            <person name="Labutti K."/>
            <person name="Salamov A."/>
            <person name="Andreopoulos B."/>
            <person name="Baker S."/>
            <person name="Barry K."/>
            <person name="Bills G."/>
            <person name="Bluhm B."/>
            <person name="Cannon C."/>
            <person name="Castanera R."/>
            <person name="Culley D."/>
            <person name="Daum C."/>
            <person name="Ezra D."/>
            <person name="Gonzalez J."/>
            <person name="Henrissat B."/>
            <person name="Kuo A."/>
            <person name="Liang C."/>
            <person name="Lipzen A."/>
            <person name="Lutzoni F."/>
            <person name="Magnuson J."/>
            <person name="Mondo S."/>
            <person name="Nolan M."/>
            <person name="Ohm R."/>
            <person name="Pangilinan J."/>
            <person name="Park H.-J."/>
            <person name="Ramirez L."/>
            <person name="Alfaro M."/>
            <person name="Sun H."/>
            <person name="Tritt A."/>
            <person name="Yoshinaga Y."/>
            <person name="Zwiers L.-H."/>
            <person name="Turgeon B."/>
            <person name="Goodwin S."/>
            <person name="Spatafora J."/>
            <person name="Crous P."/>
            <person name="Grigoriev I."/>
        </authorList>
    </citation>
    <scope>NUCLEOTIDE SEQUENCE</scope>
    <source>
        <strain evidence="9">ATCC 36951</strain>
    </source>
</reference>
<proteinExistence type="predicted"/>
<dbReference type="GO" id="GO:0017056">
    <property type="term" value="F:structural constituent of nuclear pore"/>
    <property type="evidence" value="ECO:0007669"/>
    <property type="project" value="InterPro"/>
</dbReference>
<feature type="compositionally biased region" description="Polar residues" evidence="8">
    <location>
        <begin position="34"/>
        <end position="43"/>
    </location>
</feature>
<keyword evidence="5" id="KW-0811">Translocation</keyword>
<dbReference type="GeneID" id="54563993"/>
<dbReference type="PANTHER" id="PTHR13437:SF2">
    <property type="entry name" value="NUCLEOPORIN P58_P45"/>
    <property type="match status" value="1"/>
</dbReference>
<keyword evidence="2" id="KW-0813">Transport</keyword>
<dbReference type="GO" id="GO:0051028">
    <property type="term" value="P:mRNA transport"/>
    <property type="evidence" value="ECO:0007669"/>
    <property type="project" value="UniProtKB-KW"/>
</dbReference>
<dbReference type="OrthoDB" id="2538017at2759"/>
<dbReference type="AlphaFoldDB" id="A0A6A6C6B1"/>
<dbReference type="PANTHER" id="PTHR13437">
    <property type="entry name" value="NUCLEOPORIN P58/P45 NUCLEOPORIN-LIKE PROTEIN 1"/>
    <property type="match status" value="1"/>
</dbReference>
<comment type="subcellular location">
    <subcellularLocation>
        <location evidence="1">Nucleus</location>
        <location evidence="1">Nuclear pore complex</location>
    </subcellularLocation>
</comment>
<organism evidence="9 10">
    <name type="scientific">Zasmidium cellare ATCC 36951</name>
    <dbReference type="NCBI Taxonomy" id="1080233"/>
    <lineage>
        <taxon>Eukaryota</taxon>
        <taxon>Fungi</taxon>
        <taxon>Dikarya</taxon>
        <taxon>Ascomycota</taxon>
        <taxon>Pezizomycotina</taxon>
        <taxon>Dothideomycetes</taxon>
        <taxon>Dothideomycetidae</taxon>
        <taxon>Mycosphaerellales</taxon>
        <taxon>Mycosphaerellaceae</taxon>
        <taxon>Zasmidium</taxon>
    </lineage>
</organism>
<protein>
    <recommendedName>
        <fullName evidence="11">Nucleoporin Nup54 alpha-helical domain-containing protein</fullName>
    </recommendedName>
</protein>
<keyword evidence="6" id="KW-0906">Nuclear pore complex</keyword>
<evidence type="ECO:0000256" key="1">
    <source>
        <dbReference type="ARBA" id="ARBA00004567"/>
    </source>
</evidence>
<name>A0A6A6C6B1_ZASCE</name>